<accession>A0A151P1W3</accession>
<proteinExistence type="predicted"/>
<feature type="compositionally biased region" description="Basic and acidic residues" evidence="1">
    <location>
        <begin position="1"/>
        <end position="23"/>
    </location>
</feature>
<dbReference type="Proteomes" id="UP000050525">
    <property type="component" value="Unassembled WGS sequence"/>
</dbReference>
<protein>
    <submittedName>
        <fullName evidence="2">Uncharacterized protein</fullName>
    </submittedName>
</protein>
<comment type="caution">
    <text evidence="2">The sequence shown here is derived from an EMBL/GenBank/DDBJ whole genome shotgun (WGS) entry which is preliminary data.</text>
</comment>
<keyword evidence="3" id="KW-1185">Reference proteome</keyword>
<evidence type="ECO:0000313" key="2">
    <source>
        <dbReference type="EMBL" id="KYO42889.1"/>
    </source>
</evidence>
<name>A0A151P1W3_ALLMI</name>
<feature type="compositionally biased region" description="Low complexity" evidence="1">
    <location>
        <begin position="24"/>
        <end position="40"/>
    </location>
</feature>
<gene>
    <name evidence="2" type="ORF">Y1Q_0016656</name>
</gene>
<evidence type="ECO:0000313" key="3">
    <source>
        <dbReference type="Proteomes" id="UP000050525"/>
    </source>
</evidence>
<feature type="region of interest" description="Disordered" evidence="1">
    <location>
        <begin position="1"/>
        <end position="46"/>
    </location>
</feature>
<dbReference type="EMBL" id="AKHW03001328">
    <property type="protein sequence ID" value="KYO42889.1"/>
    <property type="molecule type" value="Genomic_DNA"/>
</dbReference>
<sequence>MIQADSENRHEKTSPEKTEKADSRGPSPRRSARSSTHPPRGAAAQSWLAKKLPRQLELLRHPQKSRKTTTAAAAKWQTIELESTGGERKAVFQGEFGN</sequence>
<reference evidence="2 3" key="1">
    <citation type="journal article" date="2012" name="Genome Biol.">
        <title>Sequencing three crocodilian genomes to illuminate the evolution of archosaurs and amniotes.</title>
        <authorList>
            <person name="St John J.A."/>
            <person name="Braun E.L."/>
            <person name="Isberg S.R."/>
            <person name="Miles L.G."/>
            <person name="Chong A.Y."/>
            <person name="Gongora J."/>
            <person name="Dalzell P."/>
            <person name="Moran C."/>
            <person name="Bed'hom B."/>
            <person name="Abzhanov A."/>
            <person name="Burgess S.C."/>
            <person name="Cooksey A.M."/>
            <person name="Castoe T.A."/>
            <person name="Crawford N.G."/>
            <person name="Densmore L.D."/>
            <person name="Drew J.C."/>
            <person name="Edwards S.V."/>
            <person name="Faircloth B.C."/>
            <person name="Fujita M.K."/>
            <person name="Greenwold M.J."/>
            <person name="Hoffmann F.G."/>
            <person name="Howard J.M."/>
            <person name="Iguchi T."/>
            <person name="Janes D.E."/>
            <person name="Khan S.Y."/>
            <person name="Kohno S."/>
            <person name="de Koning A.J."/>
            <person name="Lance S.L."/>
            <person name="McCarthy F.M."/>
            <person name="McCormack J.E."/>
            <person name="Merchant M.E."/>
            <person name="Peterson D.G."/>
            <person name="Pollock D.D."/>
            <person name="Pourmand N."/>
            <person name="Raney B.J."/>
            <person name="Roessler K.A."/>
            <person name="Sanford J.R."/>
            <person name="Sawyer R.H."/>
            <person name="Schmidt C.J."/>
            <person name="Triplett E.W."/>
            <person name="Tuberville T.D."/>
            <person name="Venegas-Anaya M."/>
            <person name="Howard J.T."/>
            <person name="Jarvis E.D."/>
            <person name="Guillette L.J.Jr."/>
            <person name="Glenn T.C."/>
            <person name="Green R.E."/>
            <person name="Ray D.A."/>
        </authorList>
    </citation>
    <scope>NUCLEOTIDE SEQUENCE [LARGE SCALE GENOMIC DNA]</scope>
    <source>
        <strain evidence="2">KSC_2009_1</strain>
    </source>
</reference>
<dbReference type="AlphaFoldDB" id="A0A151P1W3"/>
<organism evidence="2 3">
    <name type="scientific">Alligator mississippiensis</name>
    <name type="common">American alligator</name>
    <dbReference type="NCBI Taxonomy" id="8496"/>
    <lineage>
        <taxon>Eukaryota</taxon>
        <taxon>Metazoa</taxon>
        <taxon>Chordata</taxon>
        <taxon>Craniata</taxon>
        <taxon>Vertebrata</taxon>
        <taxon>Euteleostomi</taxon>
        <taxon>Archelosauria</taxon>
        <taxon>Archosauria</taxon>
        <taxon>Crocodylia</taxon>
        <taxon>Alligatoridae</taxon>
        <taxon>Alligatorinae</taxon>
        <taxon>Alligator</taxon>
    </lineage>
</organism>
<evidence type="ECO:0000256" key="1">
    <source>
        <dbReference type="SAM" id="MobiDB-lite"/>
    </source>
</evidence>